<sequence>MVAKPADMFDRDVEWRALIGFATDTEPGATLGVVSGRRRQGKTYLLAALCHALGGFYFGATEATDAESLRRFGDALTAHVSPDVPFHFHDWAEAIDAVLALGRDRPVPVVIDEFPYLARNNPEIPSLIQAALRPLREQRTRSRTRLLLCGSSMGFMGRLLAGNAPLRGRAGLELVIRPLEFPLAADFWDIADPTLAIKVNAVVGGTPAYRREFARNDSPADATDFDDWIVRTVLNPQSPMFREARYLLTEEVDARDTALYTSVLAAVANGNATRGGIANFIGRKASDLSHPISVLEDAALLYRDADVFRANRTTYRVAEPLIRFYHAIMRPVWEQLERPGSGDRVWQASRERFRSKVLGPHFEQLCRDWSLHHAPPELFGGLPARVGHGVVTDQAARTGYEVDVAVIGIGDGGRPPLLAVGEAKWGETMGIAHLERLRHIRDLIEHSGKYDTTGTRLLHFTTAGFSDSLRTEAGNADDIALITPQDLYRHR</sequence>
<evidence type="ECO:0000313" key="2">
    <source>
        <dbReference type="EMBL" id="TWJ12862.1"/>
    </source>
</evidence>
<gene>
    <name evidence="2" type="ORF">LX16_3629</name>
</gene>
<dbReference type="GO" id="GO:0005524">
    <property type="term" value="F:ATP binding"/>
    <property type="evidence" value="ECO:0007669"/>
    <property type="project" value="InterPro"/>
</dbReference>
<dbReference type="EMBL" id="VLLL01000006">
    <property type="protein sequence ID" value="TWJ12862.1"/>
    <property type="molecule type" value="Genomic_DNA"/>
</dbReference>
<organism evidence="2 3">
    <name type="scientific">Stackebrandtia albiflava</name>
    <dbReference type="NCBI Taxonomy" id="406432"/>
    <lineage>
        <taxon>Bacteria</taxon>
        <taxon>Bacillati</taxon>
        <taxon>Actinomycetota</taxon>
        <taxon>Actinomycetes</taxon>
        <taxon>Glycomycetales</taxon>
        <taxon>Glycomycetaceae</taxon>
        <taxon>Stackebrandtia</taxon>
    </lineage>
</organism>
<protein>
    <recommendedName>
        <fullName evidence="1">ATPase domain-containing protein</fullName>
    </recommendedName>
</protein>
<keyword evidence="3" id="KW-1185">Reference proteome</keyword>
<dbReference type="SUPFAM" id="SSF52540">
    <property type="entry name" value="P-loop containing nucleoside triphosphate hydrolases"/>
    <property type="match status" value="1"/>
</dbReference>
<evidence type="ECO:0000313" key="3">
    <source>
        <dbReference type="Proteomes" id="UP000321617"/>
    </source>
</evidence>
<dbReference type="InterPro" id="IPR027417">
    <property type="entry name" value="P-loop_NTPase"/>
</dbReference>
<proteinExistence type="predicted"/>
<accession>A0A562V4V9</accession>
<feature type="domain" description="ATPase" evidence="1">
    <location>
        <begin position="9"/>
        <end position="188"/>
    </location>
</feature>
<dbReference type="Pfam" id="PF01637">
    <property type="entry name" value="ATPase_2"/>
    <property type="match status" value="1"/>
</dbReference>
<dbReference type="Gene3D" id="3.40.50.300">
    <property type="entry name" value="P-loop containing nucleotide triphosphate hydrolases"/>
    <property type="match status" value="1"/>
</dbReference>
<comment type="caution">
    <text evidence="2">The sequence shown here is derived from an EMBL/GenBank/DDBJ whole genome shotgun (WGS) entry which is preliminary data.</text>
</comment>
<dbReference type="Proteomes" id="UP000321617">
    <property type="component" value="Unassembled WGS sequence"/>
</dbReference>
<reference evidence="2 3" key="1">
    <citation type="journal article" date="2013" name="Stand. Genomic Sci.">
        <title>Genomic Encyclopedia of Type Strains, Phase I: The one thousand microbial genomes (KMG-I) project.</title>
        <authorList>
            <person name="Kyrpides N.C."/>
            <person name="Woyke T."/>
            <person name="Eisen J.A."/>
            <person name="Garrity G."/>
            <person name="Lilburn T.G."/>
            <person name="Beck B.J."/>
            <person name="Whitman W.B."/>
            <person name="Hugenholtz P."/>
            <person name="Klenk H.P."/>
        </authorList>
    </citation>
    <scope>NUCLEOTIDE SEQUENCE [LARGE SCALE GENOMIC DNA]</scope>
    <source>
        <strain evidence="2 3">DSM 45044</strain>
    </source>
</reference>
<dbReference type="AlphaFoldDB" id="A0A562V4V9"/>
<evidence type="ECO:0000259" key="1">
    <source>
        <dbReference type="Pfam" id="PF01637"/>
    </source>
</evidence>
<dbReference type="PANTHER" id="PTHR34704">
    <property type="entry name" value="ATPASE"/>
    <property type="match status" value="1"/>
</dbReference>
<dbReference type="InterPro" id="IPR011579">
    <property type="entry name" value="ATPase_dom"/>
</dbReference>
<dbReference type="PANTHER" id="PTHR34704:SF1">
    <property type="entry name" value="ATPASE"/>
    <property type="match status" value="1"/>
</dbReference>
<name>A0A562V4V9_9ACTN</name>